<dbReference type="EMBL" id="BOOI01000001">
    <property type="protein sequence ID" value="GIH81789.1"/>
    <property type="molecule type" value="Genomic_DNA"/>
</dbReference>
<dbReference type="Gene3D" id="3.30.420.40">
    <property type="match status" value="2"/>
</dbReference>
<evidence type="ECO:0000259" key="1">
    <source>
        <dbReference type="SMART" id="SM00842"/>
    </source>
</evidence>
<evidence type="ECO:0000313" key="3">
    <source>
        <dbReference type="Proteomes" id="UP000655044"/>
    </source>
</evidence>
<dbReference type="InterPro" id="IPR003494">
    <property type="entry name" value="SHS2_FtsA"/>
</dbReference>
<dbReference type="PANTHER" id="PTHR32432">
    <property type="entry name" value="CELL DIVISION PROTEIN FTSA-RELATED"/>
    <property type="match status" value="1"/>
</dbReference>
<protein>
    <submittedName>
        <fullName evidence="2">Pilus assembly protein PilM</fullName>
    </submittedName>
</protein>
<dbReference type="GO" id="GO:0051301">
    <property type="term" value="P:cell division"/>
    <property type="evidence" value="ECO:0007669"/>
    <property type="project" value="InterPro"/>
</dbReference>
<dbReference type="SMART" id="SM00842">
    <property type="entry name" value="FtsA"/>
    <property type="match status" value="1"/>
</dbReference>
<proteinExistence type="predicted"/>
<accession>A0A8J3RYH3</accession>
<comment type="caution">
    <text evidence="2">The sequence shown here is derived from an EMBL/GenBank/DDBJ whole genome shotgun (WGS) entry which is preliminary data.</text>
</comment>
<dbReference type="InterPro" id="IPR050696">
    <property type="entry name" value="FtsA/MreB"/>
</dbReference>
<dbReference type="Pfam" id="PF11104">
    <property type="entry name" value="PilM_2"/>
    <property type="match status" value="1"/>
</dbReference>
<evidence type="ECO:0000313" key="2">
    <source>
        <dbReference type="EMBL" id="GIH81789.1"/>
    </source>
</evidence>
<gene>
    <name evidence="2" type="primary">pilM</name>
    <name evidence="2" type="ORF">Pro02_01970</name>
</gene>
<reference evidence="2" key="1">
    <citation type="submission" date="2021-01" db="EMBL/GenBank/DDBJ databases">
        <title>Whole genome shotgun sequence of Planobispora rosea NBRC 15558.</title>
        <authorList>
            <person name="Komaki H."/>
            <person name="Tamura T."/>
        </authorList>
    </citation>
    <scope>NUCLEOTIDE SEQUENCE</scope>
    <source>
        <strain evidence="2">NBRC 15558</strain>
    </source>
</reference>
<dbReference type="InterPro" id="IPR005883">
    <property type="entry name" value="PilM"/>
</dbReference>
<dbReference type="AlphaFoldDB" id="A0A8J3RYH3"/>
<dbReference type="CDD" id="cd24049">
    <property type="entry name" value="ASKHA_NBD_PilM"/>
    <property type="match status" value="1"/>
</dbReference>
<feature type="domain" description="SHS2" evidence="1">
    <location>
        <begin position="26"/>
        <end position="191"/>
    </location>
</feature>
<organism evidence="2 3">
    <name type="scientific">Planobispora rosea</name>
    <dbReference type="NCBI Taxonomy" id="35762"/>
    <lineage>
        <taxon>Bacteria</taxon>
        <taxon>Bacillati</taxon>
        <taxon>Actinomycetota</taxon>
        <taxon>Actinomycetes</taxon>
        <taxon>Streptosporangiales</taxon>
        <taxon>Streptosporangiaceae</taxon>
        <taxon>Planobispora</taxon>
    </lineage>
</organism>
<dbReference type="Proteomes" id="UP000655044">
    <property type="component" value="Unassembled WGS sequence"/>
</dbReference>
<dbReference type="PANTHER" id="PTHR32432:SF3">
    <property type="entry name" value="ETHANOLAMINE UTILIZATION PROTEIN EUTJ"/>
    <property type="match status" value="1"/>
</dbReference>
<dbReference type="Gene3D" id="3.30.1490.300">
    <property type="match status" value="1"/>
</dbReference>
<dbReference type="SUPFAM" id="SSF53067">
    <property type="entry name" value="Actin-like ATPase domain"/>
    <property type="match status" value="2"/>
</dbReference>
<name>A0A8J3RYH3_PLARO</name>
<sequence>MTRTFLTFHDYNDFDDEERLMATVNPIGLDIGSMSIRAVEITRGKEGPVITNVGMVPLPPGAVQGGVINDAKVVTAELKRLWSASKFRTRKVVLGVTNPQVVVREMSVSNLPLRELRQALPFQVRDALPLPVERSLLDFFPLENPGEKETVRGLLIAAPKDVVTTAVHAAEQAGLHVARVDLASFALMRAVSCLDAKVEAIVDIGASATSVIVHTDGVPLIVRTLPRGGAEITQAVSAQLGIDPRQAEALKCDLGLRRDGGEDEAAEAIRAAVRPLVNEIRNSFAYLGSGDRPTRVSRVTLSGGGALMPGLVEDLNTQLGIEVTLSDPAVRARRGRRDRQDNLDRFRTAAAVSVGLALGAAA</sequence>
<keyword evidence="3" id="KW-1185">Reference proteome</keyword>
<dbReference type="InterPro" id="IPR043129">
    <property type="entry name" value="ATPase_NBD"/>
</dbReference>
<dbReference type="PIRSF" id="PIRSF019169">
    <property type="entry name" value="PilM"/>
    <property type="match status" value="1"/>
</dbReference>
<dbReference type="NCBIfam" id="TIGR01175">
    <property type="entry name" value="pilM"/>
    <property type="match status" value="1"/>
</dbReference>